<comment type="similarity">
    <text evidence="8">Belongs to the DEAD box helicase family.</text>
</comment>
<dbReference type="WBParaSite" id="EEL_0000380401-mRNA-1">
    <property type="protein sequence ID" value="EEL_0000380401-mRNA-1"/>
    <property type="gene ID" value="EEL_0000380401"/>
</dbReference>
<keyword evidence="4 8" id="KW-0347">Helicase</keyword>
<evidence type="ECO:0000256" key="8">
    <source>
        <dbReference type="RuleBase" id="RU000492"/>
    </source>
</evidence>
<evidence type="ECO:0000313" key="13">
    <source>
        <dbReference type="WBParaSite" id="EEL_0000380401-mRNA-1"/>
    </source>
</evidence>
<evidence type="ECO:0000256" key="6">
    <source>
        <dbReference type="ARBA" id="ARBA00047984"/>
    </source>
</evidence>
<feature type="short sequence motif" description="Q motif" evidence="7">
    <location>
        <begin position="189"/>
        <end position="217"/>
    </location>
</feature>
<dbReference type="GO" id="GO:0016787">
    <property type="term" value="F:hydrolase activity"/>
    <property type="evidence" value="ECO:0007669"/>
    <property type="project" value="UniProtKB-KW"/>
</dbReference>
<evidence type="ECO:0000313" key="12">
    <source>
        <dbReference type="Proteomes" id="UP000050640"/>
    </source>
</evidence>
<dbReference type="InterPro" id="IPR001650">
    <property type="entry name" value="Helicase_C-like"/>
</dbReference>
<dbReference type="CDD" id="cd18787">
    <property type="entry name" value="SF2_C_DEAD"/>
    <property type="match status" value="1"/>
</dbReference>
<feature type="domain" description="Helicase C-terminal" evidence="10">
    <location>
        <begin position="403"/>
        <end position="566"/>
    </location>
</feature>
<dbReference type="InterPro" id="IPR014001">
    <property type="entry name" value="Helicase_ATP-bd"/>
</dbReference>
<feature type="domain" description="Helicase ATP-binding" evidence="9">
    <location>
        <begin position="220"/>
        <end position="391"/>
    </location>
</feature>
<evidence type="ECO:0000256" key="4">
    <source>
        <dbReference type="ARBA" id="ARBA00022806"/>
    </source>
</evidence>
<proteinExistence type="inferred from homology"/>
<dbReference type="EC" id="3.6.4.13" evidence="1"/>
<dbReference type="PROSITE" id="PS51192">
    <property type="entry name" value="HELICASE_ATP_BIND_1"/>
    <property type="match status" value="1"/>
</dbReference>
<dbReference type="InterPro" id="IPR011545">
    <property type="entry name" value="DEAD/DEAH_box_helicase_dom"/>
</dbReference>
<evidence type="ECO:0000259" key="11">
    <source>
        <dbReference type="PROSITE" id="PS51195"/>
    </source>
</evidence>
<dbReference type="PROSITE" id="PS00039">
    <property type="entry name" value="DEAD_ATP_HELICASE"/>
    <property type="match status" value="1"/>
</dbReference>
<evidence type="ECO:0000259" key="9">
    <source>
        <dbReference type="PROSITE" id="PS51192"/>
    </source>
</evidence>
<evidence type="ECO:0000256" key="5">
    <source>
        <dbReference type="ARBA" id="ARBA00022840"/>
    </source>
</evidence>
<dbReference type="GO" id="GO:0003724">
    <property type="term" value="F:RNA helicase activity"/>
    <property type="evidence" value="ECO:0007669"/>
    <property type="project" value="UniProtKB-EC"/>
</dbReference>
<dbReference type="Gene3D" id="3.40.50.300">
    <property type="entry name" value="P-loop containing nucleotide triphosphate hydrolases"/>
    <property type="match status" value="2"/>
</dbReference>
<evidence type="ECO:0000256" key="7">
    <source>
        <dbReference type="PROSITE-ProRule" id="PRU00552"/>
    </source>
</evidence>
<dbReference type="PROSITE" id="PS51195">
    <property type="entry name" value="Q_MOTIF"/>
    <property type="match status" value="1"/>
</dbReference>
<comment type="catalytic activity">
    <reaction evidence="6">
        <text>ATP + H2O = ADP + phosphate + H(+)</text>
        <dbReference type="Rhea" id="RHEA:13065"/>
        <dbReference type="ChEBI" id="CHEBI:15377"/>
        <dbReference type="ChEBI" id="CHEBI:15378"/>
        <dbReference type="ChEBI" id="CHEBI:30616"/>
        <dbReference type="ChEBI" id="CHEBI:43474"/>
        <dbReference type="ChEBI" id="CHEBI:456216"/>
        <dbReference type="EC" id="3.6.4.13"/>
    </reaction>
</comment>
<dbReference type="GO" id="GO:0003676">
    <property type="term" value="F:nucleic acid binding"/>
    <property type="evidence" value="ECO:0007669"/>
    <property type="project" value="InterPro"/>
</dbReference>
<dbReference type="InterPro" id="IPR000629">
    <property type="entry name" value="RNA-helicase_DEAD-box_CS"/>
</dbReference>
<keyword evidence="12" id="KW-1185">Reference proteome</keyword>
<feature type="domain" description="DEAD-box RNA helicase Q" evidence="11">
    <location>
        <begin position="189"/>
        <end position="217"/>
    </location>
</feature>
<dbReference type="SMART" id="SM00487">
    <property type="entry name" value="DEXDc"/>
    <property type="match status" value="1"/>
</dbReference>
<evidence type="ECO:0000256" key="1">
    <source>
        <dbReference type="ARBA" id="ARBA00012552"/>
    </source>
</evidence>
<dbReference type="Proteomes" id="UP000050640">
    <property type="component" value="Unplaced"/>
</dbReference>
<dbReference type="FunFam" id="3.40.50.300:FF:000008">
    <property type="entry name" value="ATP-dependent RNA helicase RhlB"/>
    <property type="match status" value="1"/>
</dbReference>
<dbReference type="GO" id="GO:0005524">
    <property type="term" value="F:ATP binding"/>
    <property type="evidence" value="ECO:0007669"/>
    <property type="project" value="UniProtKB-KW"/>
</dbReference>
<dbReference type="SUPFAM" id="SSF52540">
    <property type="entry name" value="P-loop containing nucleoside triphosphate hydrolases"/>
    <property type="match status" value="1"/>
</dbReference>
<name>A0A0R3RQ75_9BILA</name>
<dbReference type="AlphaFoldDB" id="A0A0R3RQ75"/>
<dbReference type="InterPro" id="IPR027417">
    <property type="entry name" value="P-loop_NTPase"/>
</dbReference>
<keyword evidence="2 8" id="KW-0547">Nucleotide-binding</keyword>
<keyword evidence="5 8" id="KW-0067">ATP-binding</keyword>
<evidence type="ECO:0000256" key="3">
    <source>
        <dbReference type="ARBA" id="ARBA00022801"/>
    </source>
</evidence>
<protein>
    <recommendedName>
        <fullName evidence="1">RNA helicase</fullName>
        <ecNumber evidence="1">3.6.4.13</ecNumber>
    </recommendedName>
</protein>
<dbReference type="Pfam" id="PF00270">
    <property type="entry name" value="DEAD"/>
    <property type="match status" value="1"/>
</dbReference>
<organism evidence="12 13">
    <name type="scientific">Elaeophora elaphi</name>
    <dbReference type="NCBI Taxonomy" id="1147741"/>
    <lineage>
        <taxon>Eukaryota</taxon>
        <taxon>Metazoa</taxon>
        <taxon>Ecdysozoa</taxon>
        <taxon>Nematoda</taxon>
        <taxon>Chromadorea</taxon>
        <taxon>Rhabditida</taxon>
        <taxon>Spirurina</taxon>
        <taxon>Spiruromorpha</taxon>
        <taxon>Filarioidea</taxon>
        <taxon>Onchocercidae</taxon>
        <taxon>Elaeophora</taxon>
    </lineage>
</organism>
<keyword evidence="3 8" id="KW-0378">Hydrolase</keyword>
<reference evidence="13" key="1">
    <citation type="submission" date="2017-02" db="UniProtKB">
        <authorList>
            <consortium name="WormBaseParasite"/>
        </authorList>
    </citation>
    <scope>IDENTIFICATION</scope>
</reference>
<sequence length="579" mass="65605">MSLLGGDSMCALLLRQMKRGDLCKVWTARCSQSSQVIASNEPSKDQRKDGDDVISQQLQSSASRAASIKSSGWIDMSRERGRRPGTFRSRNIGLDRFFDTQRRHERASVRDQWTERGVSYDRFRSSEGYWNRSAEMPEVDYKHLNLPPIQKNLYKENPSVTNRSEKEITEWFTRNEVTLKGKSFPRPIFEFSESGFPTAILEKLEKACFQRPTLIQSISWPVAMTGHDMVSIARTGSGKTLAYTLPGIVHMQNQQQMKNVRGPAVLVLAPTRELVQQISSMTVNFHSKVASAYGGSGRDQQARAIRAGVDILTAAPGRLLDFLIAGVLDLKRCTYLVLDEADRMLDMGFEPQIRRIVSMIRPDRQTLMFSATWPKEVRTLANDFLNDPVFVNVGSLKLAANSNIVQLVEVVEEEQKEEKLLEFLGKISDKQQCKTLIFVGMKRTADWLTRLIRKKGYPALSIHGDKSQTERDFVMNDFKNGECSTLIATDVAARGLDVSDIKYVINFDCPKNIEDYIHRIGRTARHDKTGTSYTLCTFNDVSVANDLVDVLKEAKQTIPPDLLELANNRRPAKSFRERF</sequence>
<dbReference type="STRING" id="1147741.A0A0R3RQ75"/>
<accession>A0A0R3RQ75</accession>
<dbReference type="GO" id="GO:0043186">
    <property type="term" value="C:P granule"/>
    <property type="evidence" value="ECO:0007669"/>
    <property type="project" value="UniProtKB-ARBA"/>
</dbReference>
<dbReference type="PROSITE" id="PS51194">
    <property type="entry name" value="HELICASE_CTER"/>
    <property type="match status" value="1"/>
</dbReference>
<evidence type="ECO:0000259" key="10">
    <source>
        <dbReference type="PROSITE" id="PS51194"/>
    </source>
</evidence>
<dbReference type="PANTHER" id="PTHR47958">
    <property type="entry name" value="ATP-DEPENDENT RNA HELICASE DBP3"/>
    <property type="match status" value="1"/>
</dbReference>
<dbReference type="InterPro" id="IPR014014">
    <property type="entry name" value="RNA_helicase_DEAD_Q_motif"/>
</dbReference>
<dbReference type="FunFam" id="3.40.50.300:FF:000079">
    <property type="entry name" value="probable ATP-dependent RNA helicase DDX17"/>
    <property type="match status" value="1"/>
</dbReference>
<evidence type="ECO:0000256" key="2">
    <source>
        <dbReference type="ARBA" id="ARBA00022741"/>
    </source>
</evidence>
<dbReference type="Pfam" id="PF00271">
    <property type="entry name" value="Helicase_C"/>
    <property type="match status" value="1"/>
</dbReference>
<dbReference type="SMART" id="SM00490">
    <property type="entry name" value="HELICc"/>
    <property type="match status" value="1"/>
</dbReference>